<name>A0A2P6QEF2_ROSCH</name>
<dbReference type="Gramene" id="PRQ32564">
    <property type="protein sequence ID" value="PRQ32564"/>
    <property type="gene ID" value="RchiOBHm_Chr5g0047771"/>
</dbReference>
<proteinExistence type="predicted"/>
<feature type="region of interest" description="Disordered" evidence="1">
    <location>
        <begin position="27"/>
        <end position="91"/>
    </location>
</feature>
<gene>
    <name evidence="2" type="ORF">RchiOBHm_Chr5g0047771</name>
</gene>
<sequence>MEYYIKEITYFSLFSFFLSQAAHAPPLSLSPAPPSSSHLLSVTPESSTSGRRLLAPPPPKDSLGDGEQNPATPPSIEIAEPPHTTPKATPSLFLNPLRSPTIFSTYRHHQLAQTDPSFKTQDFARPQRPEYHQTTPSLVLSALSFSFFNLWLICPYRVNNMSKTPLFPVKKEVTAPSFKLRI</sequence>
<feature type="compositionally biased region" description="Low complexity" evidence="1">
    <location>
        <begin position="27"/>
        <end position="41"/>
    </location>
</feature>
<evidence type="ECO:0000313" key="2">
    <source>
        <dbReference type="EMBL" id="PRQ32564.1"/>
    </source>
</evidence>
<dbReference type="EMBL" id="PDCK01000043">
    <property type="protein sequence ID" value="PRQ32564.1"/>
    <property type="molecule type" value="Genomic_DNA"/>
</dbReference>
<organism evidence="2 3">
    <name type="scientific">Rosa chinensis</name>
    <name type="common">China rose</name>
    <dbReference type="NCBI Taxonomy" id="74649"/>
    <lineage>
        <taxon>Eukaryota</taxon>
        <taxon>Viridiplantae</taxon>
        <taxon>Streptophyta</taxon>
        <taxon>Embryophyta</taxon>
        <taxon>Tracheophyta</taxon>
        <taxon>Spermatophyta</taxon>
        <taxon>Magnoliopsida</taxon>
        <taxon>eudicotyledons</taxon>
        <taxon>Gunneridae</taxon>
        <taxon>Pentapetalae</taxon>
        <taxon>rosids</taxon>
        <taxon>fabids</taxon>
        <taxon>Rosales</taxon>
        <taxon>Rosaceae</taxon>
        <taxon>Rosoideae</taxon>
        <taxon>Rosoideae incertae sedis</taxon>
        <taxon>Rosa</taxon>
    </lineage>
</organism>
<comment type="caution">
    <text evidence="2">The sequence shown here is derived from an EMBL/GenBank/DDBJ whole genome shotgun (WGS) entry which is preliminary data.</text>
</comment>
<keyword evidence="3" id="KW-1185">Reference proteome</keyword>
<dbReference type="Proteomes" id="UP000238479">
    <property type="component" value="Chromosome 5"/>
</dbReference>
<accession>A0A2P6QEF2</accession>
<dbReference type="AlphaFoldDB" id="A0A2P6QEF2"/>
<evidence type="ECO:0000313" key="3">
    <source>
        <dbReference type="Proteomes" id="UP000238479"/>
    </source>
</evidence>
<reference evidence="2 3" key="1">
    <citation type="journal article" date="2018" name="Nat. Genet.">
        <title>The Rosa genome provides new insights in the design of modern roses.</title>
        <authorList>
            <person name="Bendahmane M."/>
        </authorList>
    </citation>
    <scope>NUCLEOTIDE SEQUENCE [LARGE SCALE GENOMIC DNA]</scope>
    <source>
        <strain evidence="3">cv. Old Blush</strain>
    </source>
</reference>
<evidence type="ECO:0000256" key="1">
    <source>
        <dbReference type="SAM" id="MobiDB-lite"/>
    </source>
</evidence>
<protein>
    <submittedName>
        <fullName evidence="2">Uncharacterized protein</fullName>
    </submittedName>
</protein>